<evidence type="ECO:0000313" key="2">
    <source>
        <dbReference type="EMBL" id="QDT28029.1"/>
    </source>
</evidence>
<proteinExistence type="predicted"/>
<dbReference type="AlphaFoldDB" id="A0A517Q8R3"/>
<dbReference type="InterPro" id="IPR008928">
    <property type="entry name" value="6-hairpin_glycosidase_sf"/>
</dbReference>
<keyword evidence="1" id="KW-0732">Signal</keyword>
<name>A0A517Q8R3_9PLAN</name>
<dbReference type="GO" id="GO:0005975">
    <property type="term" value="P:carbohydrate metabolic process"/>
    <property type="evidence" value="ECO:0007669"/>
    <property type="project" value="InterPro"/>
</dbReference>
<dbReference type="Proteomes" id="UP000315647">
    <property type="component" value="Chromosome"/>
</dbReference>
<gene>
    <name evidence="2" type="ORF">Enr10x_33680</name>
</gene>
<sequence precursor="true">MKNIRRNRFSLILLPCVLAGMFLSGSCLPLRCHAEDAAVPPLTQATVETQTLALLDQYLKDFQDPNTGVLYLGRFSTRSKWTSPADVKAKLPHPWGYGSRIEDTCLHSGQMLVALLEAQQAHPNPRFAQEARKLFQALRYIYESCDTPGLVPRGPHPDDRTAYYDDSSMDQHTTFIVSLAMYSQSPLASDADKAFIRQTLNEIGQRMEKYDWSIKRADGKTQSHVGFTWKQMKTNGVTILLPAVYALYKGTGNPHWLEAYVKFGNEKEGKRWQLFRPGPDTQINKHPIYANQNCIRLGAFYRLLDDDAPEKQWTRDLLRKFAEIQLERDFPSPFMRRFIDEETIQSVAKKMNWGGADIHGTTAAWELYDNDAISKLRSRERGLATLAHVRFPLGGYHMVVASGQEDLIQQHQAALWKMLNTIDLSEIEGGETNYLFSVVSLQLYAYLWNSEQDSP</sequence>
<evidence type="ECO:0000313" key="3">
    <source>
        <dbReference type="Proteomes" id="UP000315647"/>
    </source>
</evidence>
<dbReference type="EMBL" id="CP037421">
    <property type="protein sequence ID" value="QDT28029.1"/>
    <property type="molecule type" value="Genomic_DNA"/>
</dbReference>
<dbReference type="PROSITE" id="PS51257">
    <property type="entry name" value="PROKAR_LIPOPROTEIN"/>
    <property type="match status" value="1"/>
</dbReference>
<keyword evidence="3" id="KW-1185">Reference proteome</keyword>
<protein>
    <submittedName>
        <fullName evidence="2">Uncharacterized protein</fullName>
    </submittedName>
</protein>
<accession>A0A517Q8R3</accession>
<feature type="chain" id="PRO_5022138269" evidence="1">
    <location>
        <begin position="35"/>
        <end position="455"/>
    </location>
</feature>
<organism evidence="2 3">
    <name type="scientific">Gimesia panareensis</name>
    <dbReference type="NCBI Taxonomy" id="2527978"/>
    <lineage>
        <taxon>Bacteria</taxon>
        <taxon>Pseudomonadati</taxon>
        <taxon>Planctomycetota</taxon>
        <taxon>Planctomycetia</taxon>
        <taxon>Planctomycetales</taxon>
        <taxon>Planctomycetaceae</taxon>
        <taxon>Gimesia</taxon>
    </lineage>
</organism>
<feature type="signal peptide" evidence="1">
    <location>
        <begin position="1"/>
        <end position="34"/>
    </location>
</feature>
<evidence type="ECO:0000256" key="1">
    <source>
        <dbReference type="SAM" id="SignalP"/>
    </source>
</evidence>
<reference evidence="2 3" key="1">
    <citation type="submission" date="2019-03" db="EMBL/GenBank/DDBJ databases">
        <title>Deep-cultivation of Planctomycetes and their phenomic and genomic characterization uncovers novel biology.</title>
        <authorList>
            <person name="Wiegand S."/>
            <person name="Jogler M."/>
            <person name="Boedeker C."/>
            <person name="Pinto D."/>
            <person name="Vollmers J."/>
            <person name="Rivas-Marin E."/>
            <person name="Kohn T."/>
            <person name="Peeters S.H."/>
            <person name="Heuer A."/>
            <person name="Rast P."/>
            <person name="Oberbeckmann S."/>
            <person name="Bunk B."/>
            <person name="Jeske O."/>
            <person name="Meyerdierks A."/>
            <person name="Storesund J.E."/>
            <person name="Kallscheuer N."/>
            <person name="Luecker S."/>
            <person name="Lage O.M."/>
            <person name="Pohl T."/>
            <person name="Merkel B.J."/>
            <person name="Hornburger P."/>
            <person name="Mueller R.-W."/>
            <person name="Bruemmer F."/>
            <person name="Labrenz M."/>
            <person name="Spormann A.M."/>
            <person name="Op den Camp H."/>
            <person name="Overmann J."/>
            <person name="Amann R."/>
            <person name="Jetten M.S.M."/>
            <person name="Mascher T."/>
            <person name="Medema M.H."/>
            <person name="Devos D.P."/>
            <person name="Kaster A.-K."/>
            <person name="Ovreas L."/>
            <person name="Rohde M."/>
            <person name="Galperin M.Y."/>
            <person name="Jogler C."/>
        </authorList>
    </citation>
    <scope>NUCLEOTIDE SEQUENCE [LARGE SCALE GENOMIC DNA]</scope>
    <source>
        <strain evidence="2 3">Enr10</strain>
    </source>
</reference>
<dbReference type="SUPFAM" id="SSF48208">
    <property type="entry name" value="Six-hairpin glycosidases"/>
    <property type="match status" value="1"/>
</dbReference>